<dbReference type="Proteomes" id="UP001642484">
    <property type="component" value="Unassembled WGS sequence"/>
</dbReference>
<protein>
    <recommendedName>
        <fullName evidence="7">Gamma-butyrobetaine hydroxylase-like N-terminal domain-containing protein</fullName>
    </recommendedName>
</protein>
<evidence type="ECO:0000256" key="3">
    <source>
        <dbReference type="ARBA" id="ARBA00022840"/>
    </source>
</evidence>
<dbReference type="InterPro" id="IPR044304">
    <property type="entry name" value="NUBPL-like"/>
</dbReference>
<dbReference type="InterPro" id="IPR010376">
    <property type="entry name" value="GBBH-like_N"/>
</dbReference>
<evidence type="ECO:0000256" key="6">
    <source>
        <dbReference type="ARBA" id="ARBA00024036"/>
    </source>
</evidence>
<proteinExistence type="inferred from homology"/>
<evidence type="ECO:0000256" key="1">
    <source>
        <dbReference type="ARBA" id="ARBA00022723"/>
    </source>
</evidence>
<evidence type="ECO:0000259" key="7">
    <source>
        <dbReference type="Pfam" id="PF06155"/>
    </source>
</evidence>
<keyword evidence="9" id="KW-1185">Reference proteome</keyword>
<dbReference type="InterPro" id="IPR019591">
    <property type="entry name" value="Mrp/NBP35_ATP-bd"/>
</dbReference>
<dbReference type="PROSITE" id="PS01215">
    <property type="entry name" value="MRP"/>
    <property type="match status" value="1"/>
</dbReference>
<dbReference type="EMBL" id="CAXAMN010022984">
    <property type="protein sequence ID" value="CAK9074217.1"/>
    <property type="molecule type" value="Genomic_DNA"/>
</dbReference>
<evidence type="ECO:0000313" key="8">
    <source>
        <dbReference type="EMBL" id="CAK9074217.1"/>
    </source>
</evidence>
<evidence type="ECO:0000256" key="2">
    <source>
        <dbReference type="ARBA" id="ARBA00022741"/>
    </source>
</evidence>
<keyword evidence="1" id="KW-0479">Metal-binding</keyword>
<organism evidence="8 9">
    <name type="scientific">Durusdinium trenchii</name>
    <dbReference type="NCBI Taxonomy" id="1381693"/>
    <lineage>
        <taxon>Eukaryota</taxon>
        <taxon>Sar</taxon>
        <taxon>Alveolata</taxon>
        <taxon>Dinophyceae</taxon>
        <taxon>Suessiales</taxon>
        <taxon>Symbiodiniaceae</taxon>
        <taxon>Durusdinium</taxon>
    </lineage>
</organism>
<sequence length="388" mass="42689">MLSLQHGVMAWRRGDARRLVRYAATALNGLAKVKSILAVASGKGGVGKSSVCVNLAFTMQRYMGLKVGILDSDIYGPSLPSMVPESVAEKVYASESGGILPLHFQGVPLMSMGFLRPGEHAAIRGPMASSMVRQMLTTTEWGELDVLLVDLPPGTGDIHLTVAQQAAIDAAIVVTTPQQLSLVDVEKGIRMFDQVKIPTVAIVENMSFFLCDGCDKRHEIFQSGSGEALARNFGIQRFFRLPLTSTMSRPGMPFVLTDDAASHLVAEYQRLAQEAQAAVRELQGSFRPRLRSEVAGAVLILQLEDGEFALPARDVLLECRSAKMRDELSGRKLFREEEIPQNVVAQELQTAGRYAMYILWSNQHRSLFSFEHLKEIARTKGQVWGKEN</sequence>
<gene>
    <name evidence="8" type="ORF">CCMP2556_LOCUS36568</name>
</gene>
<evidence type="ECO:0000313" key="9">
    <source>
        <dbReference type="Proteomes" id="UP001642484"/>
    </source>
</evidence>
<dbReference type="PANTHER" id="PTHR42961:SF2">
    <property type="entry name" value="IRON-SULFUR PROTEIN NUBPL"/>
    <property type="match status" value="1"/>
</dbReference>
<evidence type="ECO:0000256" key="4">
    <source>
        <dbReference type="ARBA" id="ARBA00023004"/>
    </source>
</evidence>
<keyword evidence="3" id="KW-0067">ATP-binding</keyword>
<dbReference type="HAMAP" id="MF_02040">
    <property type="entry name" value="Mrp_NBP35"/>
    <property type="match status" value="1"/>
</dbReference>
<dbReference type="InterPro" id="IPR027417">
    <property type="entry name" value="P-loop_NTPase"/>
</dbReference>
<name>A0ABP0PDV4_9DINO</name>
<dbReference type="SUPFAM" id="SSF52540">
    <property type="entry name" value="P-loop containing nucleoside triphosphate hydrolases"/>
    <property type="match status" value="1"/>
</dbReference>
<dbReference type="InterPro" id="IPR038492">
    <property type="entry name" value="GBBH-like_N_sf"/>
</dbReference>
<comment type="caution">
    <text evidence="8">The sequence shown here is derived from an EMBL/GenBank/DDBJ whole genome shotgun (WGS) entry which is preliminary data.</text>
</comment>
<evidence type="ECO:0000256" key="5">
    <source>
        <dbReference type="ARBA" id="ARBA00023014"/>
    </source>
</evidence>
<dbReference type="InterPro" id="IPR000808">
    <property type="entry name" value="Mrp-like_CS"/>
</dbReference>
<dbReference type="PANTHER" id="PTHR42961">
    <property type="entry name" value="IRON-SULFUR PROTEIN NUBPL"/>
    <property type="match status" value="1"/>
</dbReference>
<keyword evidence="5" id="KW-0411">Iron-sulfur</keyword>
<dbReference type="Gene3D" id="3.30.2020.30">
    <property type="match status" value="1"/>
</dbReference>
<dbReference type="Pfam" id="PF10609">
    <property type="entry name" value="ParA"/>
    <property type="match status" value="1"/>
</dbReference>
<dbReference type="CDD" id="cd02037">
    <property type="entry name" value="Mrp_NBP35"/>
    <property type="match status" value="1"/>
</dbReference>
<reference evidence="8 9" key="1">
    <citation type="submission" date="2024-02" db="EMBL/GenBank/DDBJ databases">
        <authorList>
            <person name="Chen Y."/>
            <person name="Shah S."/>
            <person name="Dougan E. K."/>
            <person name="Thang M."/>
            <person name="Chan C."/>
        </authorList>
    </citation>
    <scope>NUCLEOTIDE SEQUENCE [LARGE SCALE GENOMIC DNA]</scope>
</reference>
<dbReference type="InterPro" id="IPR033756">
    <property type="entry name" value="YlxH/NBP35"/>
</dbReference>
<keyword evidence="4" id="KW-0408">Iron</keyword>
<keyword evidence="2" id="KW-0547">Nucleotide-binding</keyword>
<dbReference type="Gene3D" id="3.40.50.300">
    <property type="entry name" value="P-loop containing nucleotide triphosphate hydrolases"/>
    <property type="match status" value="1"/>
</dbReference>
<dbReference type="Pfam" id="PF06155">
    <property type="entry name" value="GBBH-like_N"/>
    <property type="match status" value="1"/>
</dbReference>
<comment type="similarity">
    <text evidence="6">Belongs to the Mrp/NBP35 ATP-binding proteins family.</text>
</comment>
<accession>A0ABP0PDV4</accession>
<feature type="domain" description="Gamma-butyrobetaine hydroxylase-like N-terminal" evidence="7">
    <location>
        <begin position="297"/>
        <end position="373"/>
    </location>
</feature>